<keyword evidence="3" id="KW-0732">Signal</keyword>
<evidence type="ECO:0000256" key="1">
    <source>
        <dbReference type="ARBA" id="ARBA00005964"/>
    </source>
</evidence>
<organism evidence="5 6">
    <name type="scientific">Podospora pseudoanserina</name>
    <dbReference type="NCBI Taxonomy" id="2609844"/>
    <lineage>
        <taxon>Eukaryota</taxon>
        <taxon>Fungi</taxon>
        <taxon>Dikarya</taxon>
        <taxon>Ascomycota</taxon>
        <taxon>Pezizomycotina</taxon>
        <taxon>Sordariomycetes</taxon>
        <taxon>Sordariomycetidae</taxon>
        <taxon>Sordariales</taxon>
        <taxon>Podosporaceae</taxon>
        <taxon>Podospora</taxon>
    </lineage>
</organism>
<dbReference type="InterPro" id="IPR019826">
    <property type="entry name" value="Carboxylesterase_B_AS"/>
</dbReference>
<dbReference type="EC" id="3.1.1.-" evidence="3"/>
<dbReference type="PROSITE" id="PS00122">
    <property type="entry name" value="CARBOXYLESTERASE_B_1"/>
    <property type="match status" value="1"/>
</dbReference>
<dbReference type="InterPro" id="IPR029058">
    <property type="entry name" value="AB_hydrolase_fold"/>
</dbReference>
<protein>
    <recommendedName>
        <fullName evidence="3">Carboxylic ester hydrolase</fullName>
        <ecNumber evidence="3">3.1.1.-</ecNumber>
    </recommendedName>
</protein>
<feature type="domain" description="Carboxylesterase type B" evidence="4">
    <location>
        <begin position="35"/>
        <end position="553"/>
    </location>
</feature>
<dbReference type="InterPro" id="IPR050309">
    <property type="entry name" value="Type-B_Carboxylest/Lipase"/>
</dbReference>
<dbReference type="Gene3D" id="3.40.50.1820">
    <property type="entry name" value="alpha/beta hydrolase"/>
    <property type="match status" value="1"/>
</dbReference>
<proteinExistence type="inferred from homology"/>
<name>A0ABR0I3F6_9PEZI</name>
<dbReference type="InterPro" id="IPR002018">
    <property type="entry name" value="CarbesteraseB"/>
</dbReference>
<accession>A0ABR0I3F6</accession>
<comment type="similarity">
    <text evidence="1 3">Belongs to the type-B carboxylesterase/lipase family.</text>
</comment>
<keyword evidence="2 3" id="KW-0378">Hydrolase</keyword>
<feature type="signal peptide" evidence="3">
    <location>
        <begin position="1"/>
        <end position="19"/>
    </location>
</feature>
<dbReference type="Proteomes" id="UP001323617">
    <property type="component" value="Unassembled WGS sequence"/>
</dbReference>
<sequence length="577" mass="61998">MKGVATLVAAAALVGQALAAPPEPPTQVLEKRARPTVSIAQGNVVGVSRINTEAFNGIPFAEAPVGPLRLKPPVRTTASFGTYDAGGIAAACPQFLADTDSEDLLAKVIDTVVNTALFQKALKISEDCLNINVIRPAGTKAGDKLPVLFWIYGGGFELGWSSMYDGGPLVSNAMAAGKPYVFVAVNYRVGAFGFMPGKEVLQDGSANLGHLDQRMGLEWVADNIAAFGGDPDKVTIWGESAGAISVWNQMSLYDGNINYKGKPLFRGAIMNSGSIVPADPVDCPKGQEIYDTVVARSGCGGAADTLNCLRNLPYETFLETANSVPAILSYSSVALSYLPRPDGVALTDSADRLVKAGKYAAVPMIIGDQEDEGTLFSLFQKNVTTTSRLEDYLRGYFFHGATAQQVKGLVSQYSPLISAGSPFGSGLFNEIYPGFKRLAALLGDIVFTLTRRVFIEYAIAANPNVPVWSYLASYNEGTPILGTFHGSDLLQVFYGILPNYASKSIQNFYANFVYNLDPNDASGGTSAKSKVKENWPTWNTKDKRLIQFFNNRNGYLKDDFREGAKQYIAANIDALHI</sequence>
<evidence type="ECO:0000313" key="5">
    <source>
        <dbReference type="EMBL" id="KAK4674923.1"/>
    </source>
</evidence>
<dbReference type="Pfam" id="PF00135">
    <property type="entry name" value="COesterase"/>
    <property type="match status" value="1"/>
</dbReference>
<dbReference type="PANTHER" id="PTHR11559">
    <property type="entry name" value="CARBOXYLESTERASE"/>
    <property type="match status" value="1"/>
</dbReference>
<dbReference type="RefSeq" id="XP_062798393.1">
    <property type="nucleotide sequence ID" value="XM_062947545.1"/>
</dbReference>
<dbReference type="EMBL" id="JAFFHC010000005">
    <property type="protein sequence ID" value="KAK4674923.1"/>
    <property type="molecule type" value="Genomic_DNA"/>
</dbReference>
<dbReference type="SUPFAM" id="SSF53474">
    <property type="entry name" value="alpha/beta-Hydrolases"/>
    <property type="match status" value="1"/>
</dbReference>
<feature type="chain" id="PRO_5044949866" description="Carboxylic ester hydrolase" evidence="3">
    <location>
        <begin position="20"/>
        <end position="577"/>
    </location>
</feature>
<gene>
    <name evidence="5" type="ORF">QC764_502830</name>
</gene>
<evidence type="ECO:0000313" key="6">
    <source>
        <dbReference type="Proteomes" id="UP001323617"/>
    </source>
</evidence>
<keyword evidence="6" id="KW-1185">Reference proteome</keyword>
<evidence type="ECO:0000259" key="4">
    <source>
        <dbReference type="Pfam" id="PF00135"/>
    </source>
</evidence>
<evidence type="ECO:0000256" key="2">
    <source>
        <dbReference type="ARBA" id="ARBA00022801"/>
    </source>
</evidence>
<reference evidence="5 6" key="1">
    <citation type="journal article" date="2023" name="bioRxiv">
        <title>High-quality genome assemblies of four members of thePodospora anserinaspecies complex.</title>
        <authorList>
            <person name="Ament-Velasquez S.L."/>
            <person name="Vogan A.A."/>
            <person name="Wallerman O."/>
            <person name="Hartmann F."/>
            <person name="Gautier V."/>
            <person name="Silar P."/>
            <person name="Giraud T."/>
            <person name="Johannesson H."/>
        </authorList>
    </citation>
    <scope>NUCLEOTIDE SEQUENCE [LARGE SCALE GENOMIC DNA]</scope>
    <source>
        <strain evidence="5 6">CBS 124.78</strain>
    </source>
</reference>
<comment type="caution">
    <text evidence="5">The sequence shown here is derived from an EMBL/GenBank/DDBJ whole genome shotgun (WGS) entry which is preliminary data.</text>
</comment>
<dbReference type="GeneID" id="87968410"/>
<evidence type="ECO:0000256" key="3">
    <source>
        <dbReference type="RuleBase" id="RU361235"/>
    </source>
</evidence>